<accession>A0A511RHW4</accession>
<evidence type="ECO:0000313" key="3">
    <source>
        <dbReference type="EMBL" id="GEM89229.1"/>
    </source>
</evidence>
<comment type="caution">
    <text evidence="3">The sequence shown here is derived from an EMBL/GenBank/DDBJ whole genome shotgun (WGS) entry which is preliminary data.</text>
</comment>
<proteinExistence type="predicted"/>
<evidence type="ECO:0000313" key="4">
    <source>
        <dbReference type="Proteomes" id="UP000321827"/>
    </source>
</evidence>
<keyword evidence="1" id="KW-0472">Membrane</keyword>
<feature type="transmembrane region" description="Helical" evidence="1">
    <location>
        <begin position="206"/>
        <end position="228"/>
    </location>
</feature>
<feature type="domain" description="Glucodextranase-like C-terminal" evidence="2">
    <location>
        <begin position="11"/>
        <end position="114"/>
    </location>
</feature>
<dbReference type="RefSeq" id="WP_147145800.1">
    <property type="nucleotide sequence ID" value="NZ_BJXN01000003.1"/>
</dbReference>
<reference evidence="3 4" key="1">
    <citation type="submission" date="2019-07" db="EMBL/GenBank/DDBJ databases">
        <title>Whole genome shotgun sequence of Oceanithermus desulfurans NBRC 100063.</title>
        <authorList>
            <person name="Hosoyama A."/>
            <person name="Uohara A."/>
            <person name="Ohji S."/>
            <person name="Ichikawa N."/>
        </authorList>
    </citation>
    <scope>NUCLEOTIDE SEQUENCE [LARGE SCALE GENOMIC DNA]</scope>
    <source>
        <strain evidence="3 4">NBRC 100063</strain>
    </source>
</reference>
<gene>
    <name evidence="3" type="ORF">ODE01S_06630</name>
</gene>
<dbReference type="OrthoDB" id="31242at2"/>
<dbReference type="EMBL" id="BJXN01000003">
    <property type="protein sequence ID" value="GEM89229.1"/>
    <property type="molecule type" value="Genomic_DNA"/>
</dbReference>
<dbReference type="InterPro" id="IPR019248">
    <property type="entry name" value="Glucodextran_C"/>
</dbReference>
<evidence type="ECO:0000259" key="2">
    <source>
        <dbReference type="Pfam" id="PF09985"/>
    </source>
</evidence>
<dbReference type="Proteomes" id="UP000321827">
    <property type="component" value="Unassembled WGS sequence"/>
</dbReference>
<dbReference type="Gene3D" id="2.60.40.1190">
    <property type="match status" value="1"/>
</dbReference>
<dbReference type="SUPFAM" id="SSF49344">
    <property type="entry name" value="CBD9-like"/>
    <property type="match status" value="1"/>
</dbReference>
<dbReference type="AlphaFoldDB" id="A0A511RHW4"/>
<protein>
    <recommendedName>
        <fullName evidence="2">Glucodextranase-like C-terminal domain-containing protein</fullName>
    </recommendedName>
</protein>
<organism evidence="3 4">
    <name type="scientific">Oceanithermus desulfurans NBRC 100063</name>
    <dbReference type="NCBI Taxonomy" id="1227550"/>
    <lineage>
        <taxon>Bacteria</taxon>
        <taxon>Thermotogati</taxon>
        <taxon>Deinococcota</taxon>
        <taxon>Deinococci</taxon>
        <taxon>Thermales</taxon>
        <taxon>Thermaceae</taxon>
        <taxon>Oceanithermus</taxon>
    </lineage>
</organism>
<dbReference type="Pfam" id="PF09985">
    <property type="entry name" value="Glucodextran_C"/>
    <property type="match status" value="1"/>
</dbReference>
<evidence type="ECO:0000256" key="1">
    <source>
        <dbReference type="SAM" id="Phobius"/>
    </source>
</evidence>
<name>A0A511RHW4_9DEIN</name>
<sequence>MNWFVLALLLLTDPVGDDHGADLGYPRAAVYQQVGAADLTGFEMKRVEGRWRLGIRLDRYPNPAGAPLGFSLAVVAVYLDSEPGGEESLPGAGLRTPAGGGWEEAYLISGWGAERRTPDGAAGPARAWREGDWIWVQTDLTRRPRAYVAAGLYDPFEPWGFRRALPGGGVWYLDGPADAPRALDVVAADQAGVWSSGVLPPARKRFPWRSLFAGALALAGAGLVGFAWRRR</sequence>
<keyword evidence="1" id="KW-0812">Transmembrane</keyword>
<keyword evidence="1" id="KW-1133">Transmembrane helix</keyword>
<dbReference type="CDD" id="cd09626">
    <property type="entry name" value="DOMON_glucodextranase_like"/>
    <property type="match status" value="1"/>
</dbReference>